<keyword evidence="10" id="KW-1185">Reference proteome</keyword>
<name>A0A067M567_BOTB1</name>
<feature type="domain" description="DyP dimeric alpha+beta barrel" evidence="8">
    <location>
        <begin position="20"/>
        <end position="181"/>
    </location>
</feature>
<dbReference type="InterPro" id="IPR011008">
    <property type="entry name" value="Dimeric_a/b-barrel"/>
</dbReference>
<evidence type="ECO:0000259" key="8">
    <source>
        <dbReference type="Pfam" id="PF21105"/>
    </source>
</evidence>
<dbReference type="InterPro" id="IPR006314">
    <property type="entry name" value="Dyp_peroxidase"/>
</dbReference>
<proteinExistence type="inferred from homology"/>
<gene>
    <name evidence="9" type="ORF">BOTBODRAFT_147513</name>
</gene>
<keyword evidence="5" id="KW-0560">Oxidoreductase</keyword>
<dbReference type="GO" id="GO:0046872">
    <property type="term" value="F:metal ion binding"/>
    <property type="evidence" value="ECO:0007669"/>
    <property type="project" value="UniProtKB-KW"/>
</dbReference>
<evidence type="ECO:0000256" key="1">
    <source>
        <dbReference type="ARBA" id="ARBA00001970"/>
    </source>
</evidence>
<evidence type="ECO:0000256" key="3">
    <source>
        <dbReference type="ARBA" id="ARBA00022617"/>
    </source>
</evidence>
<evidence type="ECO:0000313" key="9">
    <source>
        <dbReference type="EMBL" id="KDQ10903.1"/>
    </source>
</evidence>
<comment type="similarity">
    <text evidence="7">Belongs to the DyP-type peroxidase family.</text>
</comment>
<evidence type="ECO:0000256" key="5">
    <source>
        <dbReference type="ARBA" id="ARBA00023002"/>
    </source>
</evidence>
<dbReference type="GO" id="GO:0004601">
    <property type="term" value="F:peroxidase activity"/>
    <property type="evidence" value="ECO:0007669"/>
    <property type="project" value="UniProtKB-KW"/>
</dbReference>
<protein>
    <recommendedName>
        <fullName evidence="8">DyP dimeric alpha+beta barrel domain-containing protein</fullName>
    </recommendedName>
</protein>
<accession>A0A067M567</accession>
<comment type="cofactor">
    <cofactor evidence="1">
        <name>heme b</name>
        <dbReference type="ChEBI" id="CHEBI:60344"/>
    </cofactor>
</comment>
<dbReference type="AlphaFoldDB" id="A0A067M567"/>
<dbReference type="HOGENOM" id="CLU_015125_2_0_1"/>
<dbReference type="Pfam" id="PF21105">
    <property type="entry name" value="DyP_N"/>
    <property type="match status" value="1"/>
</dbReference>
<dbReference type="InParanoid" id="A0A067M567"/>
<evidence type="ECO:0000256" key="6">
    <source>
        <dbReference type="ARBA" id="ARBA00023004"/>
    </source>
</evidence>
<dbReference type="STRING" id="930990.A0A067M567"/>
<dbReference type="GO" id="GO:0005829">
    <property type="term" value="C:cytosol"/>
    <property type="evidence" value="ECO:0007669"/>
    <property type="project" value="TreeGrafter"/>
</dbReference>
<sequence>MAEIHLDTPDIPHPPLDLSNIQGDILRGFAKDTETFLFFRITDPAEFRSRLQHIIPLITTAKQCEEIRQKIQAFRHSKEYKPGERLPITELNVAFSARGLEVLGITDDLGDEEFKKGQYADAEDLGDVIKEWDDIYTQTIHGVFLVASNSPSGIEMLIAKVQSSLGDSIETMAKVSGSVRPGDQRSHEHFGFKDGISRPNIIGYTDPIYPGPKPILPGVILLGNVGDVQEINPPVHKERPAWAKDGSFLAFRHLQQLVPEYNRWLLKEATRLFPWIPSKGEVGSAAELLGARTFGRWKSGCPLSHSWHKDDPDIANDPQKNNNFDFGEDSGQTRLPFAAHIRKMMPRSNQPPDRLPFQQIVRAGIPYGPEVDKETEEESTVHDRGLLFVCYQSHLGNRRGFSFIQKLWANDPKFPRIESSVPGLDLICGQKGDLDRTMTGLHQNQQERESIAPRFVVSKGGEYFFSPSLKALREKFATS</sequence>
<evidence type="ECO:0000313" key="10">
    <source>
        <dbReference type="Proteomes" id="UP000027195"/>
    </source>
</evidence>
<dbReference type="NCBIfam" id="TIGR01413">
    <property type="entry name" value="Dyp_perox_fam"/>
    <property type="match status" value="1"/>
</dbReference>
<dbReference type="GO" id="GO:0020037">
    <property type="term" value="F:heme binding"/>
    <property type="evidence" value="ECO:0007669"/>
    <property type="project" value="InterPro"/>
</dbReference>
<evidence type="ECO:0000256" key="7">
    <source>
        <dbReference type="ARBA" id="ARBA00025737"/>
    </source>
</evidence>
<dbReference type="EMBL" id="KL198063">
    <property type="protein sequence ID" value="KDQ10903.1"/>
    <property type="molecule type" value="Genomic_DNA"/>
</dbReference>
<dbReference type="SUPFAM" id="SSF54909">
    <property type="entry name" value="Dimeric alpha+beta barrel"/>
    <property type="match status" value="1"/>
</dbReference>
<organism evidence="9 10">
    <name type="scientific">Botryobasidium botryosum (strain FD-172 SS1)</name>
    <dbReference type="NCBI Taxonomy" id="930990"/>
    <lineage>
        <taxon>Eukaryota</taxon>
        <taxon>Fungi</taxon>
        <taxon>Dikarya</taxon>
        <taxon>Basidiomycota</taxon>
        <taxon>Agaricomycotina</taxon>
        <taxon>Agaricomycetes</taxon>
        <taxon>Cantharellales</taxon>
        <taxon>Botryobasidiaceae</taxon>
        <taxon>Botryobasidium</taxon>
    </lineage>
</organism>
<keyword evidence="4" id="KW-0479">Metal-binding</keyword>
<keyword evidence="3" id="KW-0349">Heme</keyword>
<keyword evidence="6" id="KW-0408">Iron</keyword>
<dbReference type="PANTHER" id="PTHR30521">
    <property type="entry name" value="DEFERROCHELATASE/PEROXIDASE"/>
    <property type="match status" value="1"/>
</dbReference>
<evidence type="ECO:0000256" key="2">
    <source>
        <dbReference type="ARBA" id="ARBA00022559"/>
    </source>
</evidence>
<dbReference type="OrthoDB" id="3207336at2759"/>
<dbReference type="PROSITE" id="PS51404">
    <property type="entry name" value="DYP_PEROXIDASE"/>
    <property type="match status" value="1"/>
</dbReference>
<reference evidence="10" key="1">
    <citation type="journal article" date="2014" name="Proc. Natl. Acad. Sci. U.S.A.">
        <title>Extensive sampling of basidiomycete genomes demonstrates inadequacy of the white-rot/brown-rot paradigm for wood decay fungi.</title>
        <authorList>
            <person name="Riley R."/>
            <person name="Salamov A.A."/>
            <person name="Brown D.W."/>
            <person name="Nagy L.G."/>
            <person name="Floudas D."/>
            <person name="Held B.W."/>
            <person name="Levasseur A."/>
            <person name="Lombard V."/>
            <person name="Morin E."/>
            <person name="Otillar R."/>
            <person name="Lindquist E.A."/>
            <person name="Sun H."/>
            <person name="LaButti K.M."/>
            <person name="Schmutz J."/>
            <person name="Jabbour D."/>
            <person name="Luo H."/>
            <person name="Baker S.E."/>
            <person name="Pisabarro A.G."/>
            <person name="Walton J.D."/>
            <person name="Blanchette R.A."/>
            <person name="Henrissat B."/>
            <person name="Martin F."/>
            <person name="Cullen D."/>
            <person name="Hibbett D.S."/>
            <person name="Grigoriev I.V."/>
        </authorList>
    </citation>
    <scope>NUCLEOTIDE SEQUENCE [LARGE SCALE GENOMIC DNA]</scope>
    <source>
        <strain evidence="10">FD-172 SS1</strain>
    </source>
</reference>
<keyword evidence="2" id="KW-0575">Peroxidase</keyword>
<dbReference type="InterPro" id="IPR049509">
    <property type="entry name" value="DyP_N"/>
</dbReference>
<dbReference type="Proteomes" id="UP000027195">
    <property type="component" value="Unassembled WGS sequence"/>
</dbReference>
<dbReference type="PANTHER" id="PTHR30521:SF4">
    <property type="entry name" value="DEFERROCHELATASE"/>
    <property type="match status" value="1"/>
</dbReference>
<evidence type="ECO:0000256" key="4">
    <source>
        <dbReference type="ARBA" id="ARBA00022723"/>
    </source>
</evidence>